<dbReference type="AlphaFoldDB" id="A0A834E535"/>
<evidence type="ECO:0000256" key="2">
    <source>
        <dbReference type="SAM" id="SignalP"/>
    </source>
</evidence>
<feature type="compositionally biased region" description="Polar residues" evidence="1">
    <location>
        <begin position="147"/>
        <end position="156"/>
    </location>
</feature>
<feature type="region of interest" description="Disordered" evidence="1">
    <location>
        <begin position="126"/>
        <end position="177"/>
    </location>
</feature>
<keyword evidence="2" id="KW-0732">Signal</keyword>
<name>A0A834E535_9CHIR</name>
<reference evidence="3 4" key="1">
    <citation type="journal article" date="2020" name="Nature">
        <title>Six reference-quality genomes reveal evolution of bat adaptations.</title>
        <authorList>
            <person name="Jebb D."/>
            <person name="Huang Z."/>
            <person name="Pippel M."/>
            <person name="Hughes G.M."/>
            <person name="Lavrichenko K."/>
            <person name="Devanna P."/>
            <person name="Winkler S."/>
            <person name="Jermiin L.S."/>
            <person name="Skirmuntt E.C."/>
            <person name="Katzourakis A."/>
            <person name="Burkitt-Gray L."/>
            <person name="Ray D.A."/>
            <person name="Sullivan K.A.M."/>
            <person name="Roscito J.G."/>
            <person name="Kirilenko B.M."/>
            <person name="Davalos L.M."/>
            <person name="Corthals A.P."/>
            <person name="Power M.L."/>
            <person name="Jones G."/>
            <person name="Ransome R.D."/>
            <person name="Dechmann D.K.N."/>
            <person name="Locatelli A.G."/>
            <person name="Puechmaille S.J."/>
            <person name="Fedrigo O."/>
            <person name="Jarvis E.D."/>
            <person name="Hiller M."/>
            <person name="Vernes S.C."/>
            <person name="Myers E.W."/>
            <person name="Teeling E.C."/>
        </authorList>
    </citation>
    <scope>NUCLEOTIDE SEQUENCE [LARGE SCALE GENOMIC DNA]</scope>
    <source>
        <strain evidence="3">Bat1K_MPI-CBG_1</strain>
    </source>
</reference>
<organism evidence="3 4">
    <name type="scientific">Phyllostomus discolor</name>
    <name type="common">pale spear-nosed bat</name>
    <dbReference type="NCBI Taxonomy" id="89673"/>
    <lineage>
        <taxon>Eukaryota</taxon>
        <taxon>Metazoa</taxon>
        <taxon>Chordata</taxon>
        <taxon>Craniata</taxon>
        <taxon>Vertebrata</taxon>
        <taxon>Euteleostomi</taxon>
        <taxon>Mammalia</taxon>
        <taxon>Eutheria</taxon>
        <taxon>Laurasiatheria</taxon>
        <taxon>Chiroptera</taxon>
        <taxon>Yangochiroptera</taxon>
        <taxon>Phyllostomidae</taxon>
        <taxon>Phyllostominae</taxon>
        <taxon>Phyllostomus</taxon>
    </lineage>
</organism>
<comment type="caution">
    <text evidence="3">The sequence shown here is derived from an EMBL/GenBank/DDBJ whole genome shotgun (WGS) entry which is preliminary data.</text>
</comment>
<dbReference type="Proteomes" id="UP000664940">
    <property type="component" value="Unassembled WGS sequence"/>
</dbReference>
<dbReference type="EMBL" id="JABVXQ010000006">
    <property type="protein sequence ID" value="KAF6104171.1"/>
    <property type="molecule type" value="Genomic_DNA"/>
</dbReference>
<feature type="signal peptide" evidence="2">
    <location>
        <begin position="1"/>
        <end position="26"/>
    </location>
</feature>
<proteinExistence type="predicted"/>
<accession>A0A834E535</accession>
<evidence type="ECO:0000313" key="4">
    <source>
        <dbReference type="Proteomes" id="UP000664940"/>
    </source>
</evidence>
<sequence length="203" mass="22274">MTSLKRTLHLAILSVAGRLTANWVQGTWERGMRPGEISGRASHPTTQFHATPSVVQEPTQELCAKSSWAEGLLGSERQGKVCRDFKVIPRSACLRHRGATHGSPTVPPRQSWPTWRTLPRSQSLWTPSSRGLVPRATGSLRNRVHQEASSPLQSTPERFRGKGNHSTPGGASPQSSAQICGLLSPEAVSRTFRLDFLVVVERK</sequence>
<gene>
    <name evidence="3" type="ORF">HJG60_011189</name>
</gene>
<feature type="compositionally biased region" description="Polar residues" evidence="1">
    <location>
        <begin position="164"/>
        <end position="177"/>
    </location>
</feature>
<evidence type="ECO:0000256" key="1">
    <source>
        <dbReference type="SAM" id="MobiDB-lite"/>
    </source>
</evidence>
<evidence type="ECO:0000313" key="3">
    <source>
        <dbReference type="EMBL" id="KAF6104171.1"/>
    </source>
</evidence>
<feature type="chain" id="PRO_5032986332" evidence="2">
    <location>
        <begin position="27"/>
        <end position="203"/>
    </location>
</feature>
<protein>
    <submittedName>
        <fullName evidence="3">Uncharacterized protein</fullName>
    </submittedName>
</protein>